<dbReference type="SMART" id="SM01130">
    <property type="entry name" value="DHDPS"/>
    <property type="match status" value="1"/>
</dbReference>
<evidence type="ECO:0000313" key="7">
    <source>
        <dbReference type="Proteomes" id="UP000217448"/>
    </source>
</evidence>
<dbReference type="PIRSF" id="PIRSF001365">
    <property type="entry name" value="DHDPS"/>
    <property type="match status" value="1"/>
</dbReference>
<evidence type="ECO:0000256" key="4">
    <source>
        <dbReference type="PIRSR" id="PIRSR001365-2"/>
    </source>
</evidence>
<reference evidence="5" key="3">
    <citation type="submission" date="2024-05" db="EMBL/GenBank/DDBJ databases">
        <title>Yangia mangrovi SAOS 153D genome.</title>
        <authorList>
            <person name="Verma A."/>
            <person name="Pal Y."/>
            <person name="Sundharam S."/>
            <person name="Bisht B."/>
            <person name="Srinivasan K."/>
        </authorList>
    </citation>
    <scope>NUCLEOTIDE SEQUENCE</scope>
    <source>
        <strain evidence="5">SAOS 153D</strain>
    </source>
</reference>
<keyword evidence="2 3" id="KW-0456">Lyase</keyword>
<reference evidence="6" key="1">
    <citation type="submission" date="2017-09" db="EMBL/GenBank/DDBJ databases">
        <title>Yangia sp. SAOS 153D whole genome sequencing.</title>
        <authorList>
            <person name="Verma A."/>
            <person name="Krishnamurthi S."/>
        </authorList>
    </citation>
    <scope>NUCLEOTIDE SEQUENCE [LARGE SCALE GENOMIC DNA]</scope>
    <source>
        <strain evidence="6">SAOS 153D</strain>
    </source>
</reference>
<accession>A0A2A3JUE7</accession>
<dbReference type="Pfam" id="PF00701">
    <property type="entry name" value="DHDPS"/>
    <property type="match status" value="1"/>
</dbReference>
<dbReference type="GO" id="GO:0005829">
    <property type="term" value="C:cytosol"/>
    <property type="evidence" value="ECO:0007669"/>
    <property type="project" value="TreeGrafter"/>
</dbReference>
<feature type="binding site" evidence="4">
    <location>
        <position position="210"/>
    </location>
    <ligand>
        <name>pyruvate</name>
        <dbReference type="ChEBI" id="CHEBI:15361"/>
    </ligand>
</feature>
<protein>
    <submittedName>
        <fullName evidence="6">Dihydrodipicolinate synthase family protein</fullName>
    </submittedName>
</protein>
<reference evidence="7" key="2">
    <citation type="submission" date="2023-07" db="EMBL/GenBank/DDBJ databases">
        <title>Yangia mangrovi SAOS 153D genome.</title>
        <authorList>
            <person name="Verma A."/>
            <person name="Pal Y."/>
            <person name="Sundharam S."/>
            <person name="Bisht B."/>
            <person name="Srinivasan K."/>
        </authorList>
    </citation>
    <scope>NUCLEOTIDE SEQUENCE [LARGE SCALE GENOMIC DNA]</scope>
    <source>
        <strain evidence="7">SAOS 153D</strain>
    </source>
</reference>
<evidence type="ECO:0000256" key="2">
    <source>
        <dbReference type="ARBA" id="ARBA00023239"/>
    </source>
</evidence>
<dbReference type="OrthoDB" id="9796205at2"/>
<dbReference type="AlphaFoldDB" id="A0A2A3JUE7"/>
<proteinExistence type="inferred from homology"/>
<dbReference type="InterPro" id="IPR013785">
    <property type="entry name" value="Aldolase_TIM"/>
</dbReference>
<gene>
    <name evidence="5" type="ORF">CLG85_011575</name>
    <name evidence="6" type="ORF">CLG85_17305</name>
</gene>
<dbReference type="SUPFAM" id="SSF51569">
    <property type="entry name" value="Aldolase"/>
    <property type="match status" value="1"/>
</dbReference>
<organism evidence="6">
    <name type="scientific">Alloyangia mangrovi</name>
    <dbReference type="NCBI Taxonomy" id="1779329"/>
    <lineage>
        <taxon>Bacteria</taxon>
        <taxon>Pseudomonadati</taxon>
        <taxon>Pseudomonadota</taxon>
        <taxon>Alphaproteobacteria</taxon>
        <taxon>Rhodobacterales</taxon>
        <taxon>Roseobacteraceae</taxon>
        <taxon>Alloyangia</taxon>
    </lineage>
</organism>
<dbReference type="CDD" id="cd00408">
    <property type="entry name" value="DHDPS-like"/>
    <property type="match status" value="1"/>
</dbReference>
<evidence type="ECO:0000313" key="5">
    <source>
        <dbReference type="EMBL" id="MCT4370923.1"/>
    </source>
</evidence>
<dbReference type="GO" id="GO:0008840">
    <property type="term" value="F:4-hydroxy-tetrahydrodipicolinate synthase activity"/>
    <property type="evidence" value="ECO:0007669"/>
    <property type="project" value="TreeGrafter"/>
</dbReference>
<dbReference type="RefSeq" id="WP_095883375.1">
    <property type="nucleotide sequence ID" value="NZ_NTHN02000018.1"/>
</dbReference>
<evidence type="ECO:0000313" key="6">
    <source>
        <dbReference type="EMBL" id="PBD17960.1"/>
    </source>
</evidence>
<comment type="similarity">
    <text evidence="1 3">Belongs to the DapA family.</text>
</comment>
<sequence>MTTYTGCWPVVPTPFHEDGTLDLEGMKRVLDCTIDMGVDGICILANFSEQFLISDEERAILTKLCLEHVAGRVPVIVTISHYATPIVVERARNAKALGADIVMMMPPYHGALLKGTAEQTFEQFRQVGEVGIPIMLQDAPLSGVDLPVPLLVKMANEIEMLKLFKIECPQAAAKLRSLIAEGGAAIEAPFDGEEAITLLADLDAGATGCMTSAMIPDQIRPIVIDFLAGNRQAAFDGYARILPAVNHENRQCGFRSAKHAMMVGGVIKSAFCRHPIAPLHPDTASMLIELIKPLDPLVLNWGK</sequence>
<dbReference type="Proteomes" id="UP000217448">
    <property type="component" value="Unassembled WGS sequence"/>
</dbReference>
<dbReference type="Gene3D" id="3.20.20.70">
    <property type="entry name" value="Aldolase class I"/>
    <property type="match status" value="1"/>
</dbReference>
<dbReference type="PANTHER" id="PTHR12128">
    <property type="entry name" value="DIHYDRODIPICOLINATE SYNTHASE"/>
    <property type="match status" value="1"/>
</dbReference>
<dbReference type="PANTHER" id="PTHR12128:SF66">
    <property type="entry name" value="4-HYDROXY-2-OXOGLUTARATE ALDOLASE, MITOCHONDRIAL"/>
    <property type="match status" value="1"/>
</dbReference>
<dbReference type="EMBL" id="NTHN02000018">
    <property type="protein sequence ID" value="MCT4370923.1"/>
    <property type="molecule type" value="Genomic_DNA"/>
</dbReference>
<evidence type="ECO:0000256" key="3">
    <source>
        <dbReference type="PIRNR" id="PIRNR001365"/>
    </source>
</evidence>
<dbReference type="InterPro" id="IPR002220">
    <property type="entry name" value="DapA-like"/>
</dbReference>
<evidence type="ECO:0000256" key="1">
    <source>
        <dbReference type="ARBA" id="ARBA00007592"/>
    </source>
</evidence>
<keyword evidence="7" id="KW-1185">Reference proteome</keyword>
<name>A0A2A3JUE7_9RHOB</name>
<comment type="caution">
    <text evidence="6">The sequence shown here is derived from an EMBL/GenBank/DDBJ whole genome shotgun (WGS) entry which is preliminary data.</text>
</comment>
<dbReference type="EMBL" id="NTHN01000300">
    <property type="protein sequence ID" value="PBD17960.1"/>
    <property type="molecule type" value="Genomic_DNA"/>
</dbReference>